<evidence type="ECO:0000256" key="2">
    <source>
        <dbReference type="ARBA" id="ARBA00007715"/>
    </source>
</evidence>
<dbReference type="Pfam" id="PF06417">
    <property type="entry name" value="EMC4"/>
    <property type="match status" value="1"/>
</dbReference>
<evidence type="ECO:0000313" key="9">
    <source>
        <dbReference type="EMBL" id="GMM47674.1"/>
    </source>
</evidence>
<dbReference type="GO" id="GO:0005789">
    <property type="term" value="C:endoplasmic reticulum membrane"/>
    <property type="evidence" value="ECO:0007669"/>
    <property type="project" value="UniProtKB-SubCell"/>
</dbReference>
<proteinExistence type="inferred from homology"/>
<keyword evidence="7 8" id="KW-0472">Membrane</keyword>
<evidence type="ECO:0000256" key="8">
    <source>
        <dbReference type="SAM" id="Phobius"/>
    </source>
</evidence>
<evidence type="ECO:0000256" key="6">
    <source>
        <dbReference type="ARBA" id="ARBA00022989"/>
    </source>
</evidence>
<keyword evidence="4 8" id="KW-0812">Transmembrane</keyword>
<dbReference type="AlphaFoldDB" id="A0AAV5RAM5"/>
<dbReference type="Proteomes" id="UP001378960">
    <property type="component" value="Unassembled WGS sequence"/>
</dbReference>
<feature type="transmembrane region" description="Helical" evidence="8">
    <location>
        <begin position="129"/>
        <end position="151"/>
    </location>
</feature>
<dbReference type="InterPro" id="IPR009445">
    <property type="entry name" value="TMEM85/Emc4"/>
</dbReference>
<keyword evidence="5" id="KW-0256">Endoplasmic reticulum</keyword>
<comment type="subcellular location">
    <subcellularLocation>
        <location evidence="1">Endoplasmic reticulum membrane</location>
        <topology evidence="1">Multi-pass membrane protein</topology>
    </subcellularLocation>
</comment>
<evidence type="ECO:0000313" key="10">
    <source>
        <dbReference type="Proteomes" id="UP001378960"/>
    </source>
</evidence>
<protein>
    <recommendedName>
        <fullName evidence="3">ER membrane protein complex subunit 4</fullName>
    </recommendedName>
</protein>
<keyword evidence="6 8" id="KW-1133">Transmembrane helix</keyword>
<organism evidence="9 10">
    <name type="scientific">Pichia kluyveri</name>
    <name type="common">Yeast</name>
    <dbReference type="NCBI Taxonomy" id="36015"/>
    <lineage>
        <taxon>Eukaryota</taxon>
        <taxon>Fungi</taxon>
        <taxon>Dikarya</taxon>
        <taxon>Ascomycota</taxon>
        <taxon>Saccharomycotina</taxon>
        <taxon>Pichiomycetes</taxon>
        <taxon>Pichiales</taxon>
        <taxon>Pichiaceae</taxon>
        <taxon>Pichia</taxon>
    </lineage>
</organism>
<evidence type="ECO:0000256" key="1">
    <source>
        <dbReference type="ARBA" id="ARBA00004477"/>
    </source>
</evidence>
<evidence type="ECO:0000256" key="3">
    <source>
        <dbReference type="ARBA" id="ARBA00020820"/>
    </source>
</evidence>
<comment type="similarity">
    <text evidence="2">Belongs to the EMC4 family.</text>
</comment>
<feature type="transmembrane region" description="Helical" evidence="8">
    <location>
        <begin position="89"/>
        <end position="109"/>
    </location>
</feature>
<dbReference type="EMBL" id="BTGB01000009">
    <property type="protein sequence ID" value="GMM47674.1"/>
    <property type="molecule type" value="Genomic_DNA"/>
</dbReference>
<accession>A0AAV5RAM5</accession>
<evidence type="ECO:0000256" key="7">
    <source>
        <dbReference type="ARBA" id="ARBA00023136"/>
    </source>
</evidence>
<evidence type="ECO:0000256" key="4">
    <source>
        <dbReference type="ARBA" id="ARBA00022692"/>
    </source>
</evidence>
<comment type="caution">
    <text evidence="9">The sequence shown here is derived from an EMBL/GenBank/DDBJ whole genome shotgun (WGS) entry which is preliminary data.</text>
</comment>
<reference evidence="9 10" key="1">
    <citation type="journal article" date="2023" name="Elife">
        <title>Identification of key yeast species and microbe-microbe interactions impacting larval growth of Drosophila in the wild.</title>
        <authorList>
            <person name="Mure A."/>
            <person name="Sugiura Y."/>
            <person name="Maeda R."/>
            <person name="Honda K."/>
            <person name="Sakurai N."/>
            <person name="Takahashi Y."/>
            <person name="Watada M."/>
            <person name="Katoh T."/>
            <person name="Gotoh A."/>
            <person name="Gotoh Y."/>
            <person name="Taniguchi I."/>
            <person name="Nakamura K."/>
            <person name="Hayashi T."/>
            <person name="Katayama T."/>
            <person name="Uemura T."/>
            <person name="Hattori Y."/>
        </authorList>
    </citation>
    <scope>NUCLEOTIDE SEQUENCE [LARGE SCALE GENOMIC DNA]</scope>
    <source>
        <strain evidence="9 10">PK-24</strain>
    </source>
</reference>
<gene>
    <name evidence="9" type="ORF">DAPK24_042720</name>
</gene>
<evidence type="ECO:0000256" key="5">
    <source>
        <dbReference type="ARBA" id="ARBA00022824"/>
    </source>
</evidence>
<dbReference type="PANTHER" id="PTHR19315">
    <property type="entry name" value="ER MEMBRANE PROTEIN COMPLEX SUBUNIT 4"/>
    <property type="match status" value="1"/>
</dbReference>
<name>A0AAV5RAM5_PICKL</name>
<sequence>MFPYDEEDSLVDKCLNNTNNKEIITPKGYSETTTYVTTTTTSTNSSGKIYNAELNNNKKTQLWTIARSNYSSILMNIVMNYMSPNDVQIIPIMMLAMLFINTFKEIMLINGKFNNLNDSIDGEVDEYDLILMKLVYLLSCLINLIIGIWKLNSMGLIPNKQSDWLPFESKLLSKEKFI</sequence>
<keyword evidence="10" id="KW-1185">Reference proteome</keyword>